<evidence type="ECO:0000313" key="6">
    <source>
        <dbReference type="EMBL" id="CCG82333.1"/>
    </source>
</evidence>
<dbReference type="PANTHER" id="PTHR45339:SF1">
    <property type="entry name" value="HYBRID SIGNAL TRANSDUCTION HISTIDINE KINASE J"/>
    <property type="match status" value="1"/>
</dbReference>
<protein>
    <recommendedName>
        <fullName evidence="5">Response regulatory domain-containing protein</fullName>
    </recommendedName>
</protein>
<proteinExistence type="predicted"/>
<keyword evidence="7" id="KW-1185">Reference proteome</keyword>
<feature type="region of interest" description="Disordered" evidence="4">
    <location>
        <begin position="1"/>
        <end position="54"/>
    </location>
</feature>
<feature type="compositionally biased region" description="Polar residues" evidence="4">
    <location>
        <begin position="28"/>
        <end position="37"/>
    </location>
</feature>
<dbReference type="OrthoDB" id="21225at2759"/>
<dbReference type="eggNOG" id="KOG0519">
    <property type="taxonomic scope" value="Eukaryota"/>
</dbReference>
<dbReference type="PANTHER" id="PTHR45339">
    <property type="entry name" value="HYBRID SIGNAL TRANSDUCTION HISTIDINE KINASE J"/>
    <property type="match status" value="1"/>
</dbReference>
<dbReference type="VEuPathDB" id="FungiDB:TAPDE_002354"/>
<dbReference type="CDD" id="cd17546">
    <property type="entry name" value="REC_hyHK_CKI1_RcsC-like"/>
    <property type="match status" value="1"/>
</dbReference>
<evidence type="ECO:0000313" key="7">
    <source>
        <dbReference type="Proteomes" id="UP000013776"/>
    </source>
</evidence>
<gene>
    <name evidence="6" type="ORF">TAPDE_002354</name>
</gene>
<dbReference type="PROSITE" id="PS50110">
    <property type="entry name" value="RESPONSE_REGULATORY"/>
    <property type="match status" value="1"/>
</dbReference>
<dbReference type="Pfam" id="PF00072">
    <property type="entry name" value="Response_reg"/>
    <property type="match status" value="1"/>
</dbReference>
<comment type="caution">
    <text evidence="6">The sequence shown here is derived from an EMBL/GenBank/DDBJ whole genome shotgun (WGS) entry which is preliminary data.</text>
</comment>
<evidence type="ECO:0000256" key="4">
    <source>
        <dbReference type="SAM" id="MobiDB-lite"/>
    </source>
</evidence>
<dbReference type="Proteomes" id="UP000013776">
    <property type="component" value="Unassembled WGS sequence"/>
</dbReference>
<evidence type="ECO:0000259" key="5">
    <source>
        <dbReference type="PROSITE" id="PS50110"/>
    </source>
</evidence>
<evidence type="ECO:0000256" key="3">
    <source>
        <dbReference type="PROSITE-ProRule" id="PRU00169"/>
    </source>
</evidence>
<organism evidence="6 7">
    <name type="scientific">Taphrina deformans (strain PYCC 5710 / ATCC 11124 / CBS 356.35 / IMI 108563 / JCM 9778 / NBRC 8474)</name>
    <name type="common">Peach leaf curl fungus</name>
    <name type="synonym">Lalaria deformans</name>
    <dbReference type="NCBI Taxonomy" id="1097556"/>
    <lineage>
        <taxon>Eukaryota</taxon>
        <taxon>Fungi</taxon>
        <taxon>Dikarya</taxon>
        <taxon>Ascomycota</taxon>
        <taxon>Taphrinomycotina</taxon>
        <taxon>Taphrinomycetes</taxon>
        <taxon>Taphrinales</taxon>
        <taxon>Taphrinaceae</taxon>
        <taxon>Taphrina</taxon>
    </lineage>
</organism>
<name>R4XD49_TAPDE</name>
<dbReference type="GO" id="GO:0000156">
    <property type="term" value="F:phosphorelay response regulator activity"/>
    <property type="evidence" value="ECO:0007669"/>
    <property type="project" value="UniProtKB-ARBA"/>
</dbReference>
<keyword evidence="1 3" id="KW-0597">Phosphoprotein</keyword>
<dbReference type="InterPro" id="IPR011006">
    <property type="entry name" value="CheY-like_superfamily"/>
</dbReference>
<dbReference type="FunFam" id="3.40.50.2300:FF:000146">
    <property type="entry name" value="Putative two-component response regulator SSK1p"/>
    <property type="match status" value="1"/>
</dbReference>
<feature type="modified residue" description="4-aspartylphosphate" evidence="3">
    <location>
        <position position="137"/>
    </location>
</feature>
<dbReference type="EMBL" id="CAHR02000080">
    <property type="protein sequence ID" value="CCG82333.1"/>
    <property type="molecule type" value="Genomic_DNA"/>
</dbReference>
<reference evidence="6 7" key="1">
    <citation type="journal article" date="2013" name="MBio">
        <title>Genome sequencing of the plant pathogen Taphrina deformans, the causal agent of peach leaf curl.</title>
        <authorList>
            <person name="Cisse O.H."/>
            <person name="Almeida J.M.G.C.F."/>
            <person name="Fonseca A."/>
            <person name="Kumar A.A."/>
            <person name="Salojaervi J."/>
            <person name="Overmyer K."/>
            <person name="Hauser P.M."/>
            <person name="Pagni M."/>
        </authorList>
    </citation>
    <scope>NUCLEOTIDE SEQUENCE [LARGE SCALE GENOMIC DNA]</scope>
    <source>
        <strain evidence="7">PYCC 5710 / ATCC 11124 / CBS 356.35 / IMI 108563 / JCM 9778 / NBRC 8474</strain>
    </source>
</reference>
<dbReference type="STRING" id="1097556.R4XD49"/>
<dbReference type="InterPro" id="IPR001789">
    <property type="entry name" value="Sig_transdc_resp-reg_receiver"/>
</dbReference>
<dbReference type="Gene3D" id="3.40.50.2300">
    <property type="match status" value="1"/>
</dbReference>
<sequence>MSPLTEASEPSATPTSPKVARNRRETLSHNAVTSKMNMVSPAGSAHSSSNSVHQLETKVKAKNAETAAGPQSTFGVGGLLEGVVPPIVVLIVEDNMINQRILETFMKKRKIRCLTAKNGREAVDKWKKGGVHLVLMDIQMPVMSGIEAAKEIRRLERTNSIGVFSRQESSAGSVDEADKLTNLHFKSPVIIVALTASSLQSDRHEALAAGCNDFLTKPVSLVWLEKKVLEWGCMQALIDFEGWRQFRSLKENAKTERTKSARLSIDDQQA</sequence>
<feature type="domain" description="Response regulatory" evidence="5">
    <location>
        <begin position="88"/>
        <end position="232"/>
    </location>
</feature>
<evidence type="ECO:0000256" key="2">
    <source>
        <dbReference type="ARBA" id="ARBA00023012"/>
    </source>
</evidence>
<evidence type="ECO:0000256" key="1">
    <source>
        <dbReference type="ARBA" id="ARBA00022553"/>
    </source>
</evidence>
<accession>R4XD49</accession>
<feature type="compositionally biased region" description="Low complexity" evidence="4">
    <location>
        <begin position="39"/>
        <end position="53"/>
    </location>
</feature>
<keyword evidence="2" id="KW-0902">Two-component regulatory system</keyword>
<dbReference type="SMART" id="SM00448">
    <property type="entry name" value="REC"/>
    <property type="match status" value="1"/>
</dbReference>
<dbReference type="AlphaFoldDB" id="R4XD49"/>
<dbReference type="SUPFAM" id="SSF52172">
    <property type="entry name" value="CheY-like"/>
    <property type="match status" value="1"/>
</dbReference>